<accession>A0A9Q5ZDS6</accession>
<dbReference type="NCBIfam" id="TIGR02587">
    <property type="entry name" value="TIGR02587 family membrane protein"/>
    <property type="match status" value="1"/>
</dbReference>
<dbReference type="InterPro" id="IPR013416">
    <property type="entry name" value="CHP02587_IM"/>
</dbReference>
<reference evidence="2 3" key="1">
    <citation type="submission" date="2015-02" db="EMBL/GenBank/DDBJ databases">
        <title>Nostoc linckia genome annotation.</title>
        <authorList>
            <person name="Zhou Z."/>
        </authorList>
    </citation>
    <scope>NUCLEOTIDE SEQUENCE [LARGE SCALE GENOMIC DNA]</scope>
    <source>
        <strain evidence="3">z8</strain>
    </source>
</reference>
<gene>
    <name evidence="2" type="ORF">VF08_10005</name>
</gene>
<feature type="transmembrane region" description="Helical" evidence="1">
    <location>
        <begin position="175"/>
        <end position="195"/>
    </location>
</feature>
<feature type="transmembrane region" description="Helical" evidence="1">
    <location>
        <begin position="56"/>
        <end position="73"/>
    </location>
</feature>
<dbReference type="InterPro" id="IPR024464">
    <property type="entry name" value="DUF2391"/>
</dbReference>
<organism evidence="2 3">
    <name type="scientific">Nostoc linckia z8</name>
    <dbReference type="NCBI Taxonomy" id="1628746"/>
    <lineage>
        <taxon>Bacteria</taxon>
        <taxon>Bacillati</taxon>
        <taxon>Cyanobacteriota</taxon>
        <taxon>Cyanophyceae</taxon>
        <taxon>Nostocales</taxon>
        <taxon>Nostocaceae</taxon>
        <taxon>Nostoc</taxon>
    </lineage>
</organism>
<feature type="transmembrane region" description="Helical" evidence="1">
    <location>
        <begin position="253"/>
        <end position="270"/>
    </location>
</feature>
<name>A0A9Q5ZDS6_NOSLI</name>
<dbReference type="AlphaFoldDB" id="A0A9Q5ZDS6"/>
<protein>
    <submittedName>
        <fullName evidence="2">Integral membrane protein</fullName>
    </submittedName>
</protein>
<feature type="transmembrane region" description="Helical" evidence="1">
    <location>
        <begin position="282"/>
        <end position="303"/>
    </location>
</feature>
<dbReference type="Pfam" id="PF09622">
    <property type="entry name" value="DUF2391"/>
    <property type="match status" value="1"/>
</dbReference>
<sequence>MFTTKESQGVATKRHKNIWKSEINDIIRGACGGFLFGIPLLYTMEVWWIGSLAKPQLMMMAIALMFIVVFLLNQTEGFRKRRYTWEAQQAAMDTVEAMAIGIICSTFVLLLLRELTLETSLRESLGKIIFESVPFTLGVALANQFLGDTRNGNGDEETIPGKYDKAKKNESEIDATLADIGATLIGAIVVAFNIAPTDEITMLAAAASPLWELAIIAASLLISYSIVFQAGFSDQRKRRQQKGIFQRPSSETIMSYLVSLLAGAFMLWFFQKLTFSDPWTMWLDHTLMLGLPATIGGAAGRLAI</sequence>
<dbReference type="Proteomes" id="UP000222310">
    <property type="component" value="Unassembled WGS sequence"/>
</dbReference>
<comment type="caution">
    <text evidence="2">The sequence shown here is derived from an EMBL/GenBank/DDBJ whole genome shotgun (WGS) entry which is preliminary data.</text>
</comment>
<evidence type="ECO:0000313" key="2">
    <source>
        <dbReference type="EMBL" id="PHK04836.1"/>
    </source>
</evidence>
<keyword evidence="1" id="KW-0812">Transmembrane</keyword>
<evidence type="ECO:0000313" key="3">
    <source>
        <dbReference type="Proteomes" id="UP000222310"/>
    </source>
</evidence>
<dbReference type="EMBL" id="LAHD01000021">
    <property type="protein sequence ID" value="PHK04836.1"/>
    <property type="molecule type" value="Genomic_DNA"/>
</dbReference>
<proteinExistence type="predicted"/>
<keyword evidence="1" id="KW-0472">Membrane</keyword>
<evidence type="ECO:0000256" key="1">
    <source>
        <dbReference type="SAM" id="Phobius"/>
    </source>
</evidence>
<keyword evidence="1" id="KW-1133">Transmembrane helix</keyword>
<feature type="transmembrane region" description="Helical" evidence="1">
    <location>
        <begin position="210"/>
        <end position="232"/>
    </location>
</feature>
<feature type="transmembrane region" description="Helical" evidence="1">
    <location>
        <begin position="26"/>
        <end position="50"/>
    </location>
</feature>